<reference evidence="2 3" key="1">
    <citation type="submission" date="2024-06" db="EMBL/GenBank/DDBJ databases">
        <title>The Natural Products Discovery Center: Release of the First 8490 Sequenced Strains for Exploring Actinobacteria Biosynthetic Diversity.</title>
        <authorList>
            <person name="Kalkreuter E."/>
            <person name="Kautsar S.A."/>
            <person name="Yang D."/>
            <person name="Bader C.D."/>
            <person name="Teijaro C.N."/>
            <person name="Fluegel L."/>
            <person name="Davis C.M."/>
            <person name="Simpson J.R."/>
            <person name="Lauterbach L."/>
            <person name="Steele A.D."/>
            <person name="Gui C."/>
            <person name="Meng S."/>
            <person name="Li G."/>
            <person name="Viehrig K."/>
            <person name="Ye F."/>
            <person name="Su P."/>
            <person name="Kiefer A.F."/>
            <person name="Nichols A."/>
            <person name="Cepeda A.J."/>
            <person name="Yan W."/>
            <person name="Fan B."/>
            <person name="Jiang Y."/>
            <person name="Adhikari A."/>
            <person name="Zheng C.-J."/>
            <person name="Schuster L."/>
            <person name="Cowan T.M."/>
            <person name="Smanski M.J."/>
            <person name="Chevrette M.G."/>
            <person name="De Carvalho L.P.S."/>
            <person name="Shen B."/>
        </authorList>
    </citation>
    <scope>NUCLEOTIDE SEQUENCE [LARGE SCALE GENOMIC DNA]</scope>
    <source>
        <strain evidence="2 3">NPDC048946</strain>
    </source>
</reference>
<accession>A0ABV3DQB5</accession>
<name>A0ABV3DQB5_9ACTN</name>
<feature type="region of interest" description="Disordered" evidence="1">
    <location>
        <begin position="24"/>
        <end position="65"/>
    </location>
</feature>
<feature type="compositionally biased region" description="Basic and acidic residues" evidence="1">
    <location>
        <begin position="33"/>
        <end position="43"/>
    </location>
</feature>
<sequence length="65" mass="6749">MADRDGVSQETHDGISAAAAALNAANAAQQAGDSEREMSERVQEAQIRAELNSAPDPGIGLEREA</sequence>
<gene>
    <name evidence="2" type="ORF">AB0C36_31130</name>
</gene>
<keyword evidence="3" id="KW-1185">Reference proteome</keyword>
<protein>
    <submittedName>
        <fullName evidence="2">Uncharacterized protein</fullName>
    </submittedName>
</protein>
<dbReference type="Proteomes" id="UP001551482">
    <property type="component" value="Unassembled WGS sequence"/>
</dbReference>
<dbReference type="EMBL" id="JBEZFP010000105">
    <property type="protein sequence ID" value="MEU8137950.1"/>
    <property type="molecule type" value="Genomic_DNA"/>
</dbReference>
<dbReference type="RefSeq" id="WP_358360592.1">
    <property type="nucleotide sequence ID" value="NZ_JBEZFP010000105.1"/>
</dbReference>
<evidence type="ECO:0000313" key="3">
    <source>
        <dbReference type="Proteomes" id="UP001551482"/>
    </source>
</evidence>
<evidence type="ECO:0000313" key="2">
    <source>
        <dbReference type="EMBL" id="MEU8137950.1"/>
    </source>
</evidence>
<organism evidence="2 3">
    <name type="scientific">Streptodolium elevatio</name>
    <dbReference type="NCBI Taxonomy" id="3157996"/>
    <lineage>
        <taxon>Bacteria</taxon>
        <taxon>Bacillati</taxon>
        <taxon>Actinomycetota</taxon>
        <taxon>Actinomycetes</taxon>
        <taxon>Kitasatosporales</taxon>
        <taxon>Streptomycetaceae</taxon>
        <taxon>Streptodolium</taxon>
    </lineage>
</organism>
<proteinExistence type="predicted"/>
<evidence type="ECO:0000256" key="1">
    <source>
        <dbReference type="SAM" id="MobiDB-lite"/>
    </source>
</evidence>
<comment type="caution">
    <text evidence="2">The sequence shown here is derived from an EMBL/GenBank/DDBJ whole genome shotgun (WGS) entry which is preliminary data.</text>
</comment>